<keyword evidence="2" id="KW-1185">Reference proteome</keyword>
<comment type="caution">
    <text evidence="1">The sequence shown here is derived from an EMBL/GenBank/DDBJ whole genome shotgun (WGS) entry which is preliminary data.</text>
</comment>
<dbReference type="OrthoDB" id="1778949at2"/>
<evidence type="ECO:0000313" key="1">
    <source>
        <dbReference type="EMBL" id="RJT28618.1"/>
    </source>
</evidence>
<gene>
    <name evidence="1" type="ORF">D3227_33785</name>
</gene>
<organism evidence="1 2">
    <name type="scientific">Mesorhizobium waimense</name>
    <dbReference type="NCBI Taxonomy" id="1300307"/>
    <lineage>
        <taxon>Bacteria</taxon>
        <taxon>Pseudomonadati</taxon>
        <taxon>Pseudomonadota</taxon>
        <taxon>Alphaproteobacteria</taxon>
        <taxon>Hyphomicrobiales</taxon>
        <taxon>Phyllobacteriaceae</taxon>
        <taxon>Mesorhizobium</taxon>
    </lineage>
</organism>
<dbReference type="RefSeq" id="WP_120018481.1">
    <property type="nucleotide sequence ID" value="NZ_QZWZ01000050.1"/>
</dbReference>
<reference evidence="1 2" key="1">
    <citation type="submission" date="2018-09" db="EMBL/GenBank/DDBJ databases">
        <title>Mesorhizobium carmichaelinearum sp. nov. isolated from Carmichaelinea spp. root nodules in New Zealand.</title>
        <authorList>
            <person name="De Meyer S.E."/>
        </authorList>
    </citation>
    <scope>NUCLEOTIDE SEQUENCE [LARGE SCALE GENOMIC DNA]</scope>
    <source>
        <strain evidence="1 2">ICMP19557</strain>
    </source>
</reference>
<evidence type="ECO:0000313" key="2">
    <source>
        <dbReference type="Proteomes" id="UP000272706"/>
    </source>
</evidence>
<name>A0A3A5K8J5_9HYPH</name>
<evidence type="ECO:0008006" key="3">
    <source>
        <dbReference type="Google" id="ProtNLM"/>
    </source>
</evidence>
<dbReference type="EMBL" id="QZWZ01000050">
    <property type="protein sequence ID" value="RJT28618.1"/>
    <property type="molecule type" value="Genomic_DNA"/>
</dbReference>
<dbReference type="AlphaFoldDB" id="A0A3A5K8J5"/>
<protein>
    <recommendedName>
        <fullName evidence="3">SHOCT domain-containing protein</fullName>
    </recommendedName>
</protein>
<proteinExistence type="predicted"/>
<dbReference type="Proteomes" id="UP000272706">
    <property type="component" value="Unassembled WGS sequence"/>
</dbReference>
<accession>A0A3A5K8J5</accession>
<sequence length="189" mass="20549">MTVDHTEETLIDRIAVRHSISTDAVRAVLQALKSGGGRMAQFSHQEFGGMAQWSSGMTMVGDMFNDTLKAKLNAIATELAAYLSDNPQALVRTDEVSYRSVHPASAPWWPPEMGQPNSTGAQNDLRYAIFSNTRRLVIDDHGETTIYDTGEHHISGISQAQSSGSTLTFAGQDGLVRTSDLKKVRPPSS</sequence>